<dbReference type="InterPro" id="IPR002744">
    <property type="entry name" value="MIP18-like"/>
</dbReference>
<dbReference type="InterPro" id="IPR017776">
    <property type="entry name" value="FeS_assembly_SufT_put"/>
</dbReference>
<sequence length="199" mass="21471">MNARSEEATMNKPHGDVLEVRLTRDCPAVLVPWGTPVTLEAGDYAQVTQRLGGTFTVMINGSLYRIPGSEADALGLEADAAQDIVTQAADGSYGKEAVEAAAWNQLATCYDPEIPIDIVNLGLVYACELTPLADGRFRIDVRMTLTAPGCGMGMMIAEEAKQKLEDIPGVAEVNVELVWDPPWSREMMSEGARLEMGLL</sequence>
<dbReference type="PANTHER" id="PTHR42831">
    <property type="entry name" value="FE-S PROTEIN MATURATION AUXILIARY FACTOR YITW"/>
    <property type="match status" value="1"/>
</dbReference>
<comment type="caution">
    <text evidence="2">The sequence shown here is derived from an EMBL/GenBank/DDBJ whole genome shotgun (WGS) entry which is preliminary data.</text>
</comment>
<evidence type="ECO:0000313" key="2">
    <source>
        <dbReference type="EMBL" id="MFC5771958.1"/>
    </source>
</evidence>
<reference evidence="3" key="1">
    <citation type="journal article" date="2019" name="Int. J. Syst. Evol. Microbiol.">
        <title>The Global Catalogue of Microorganisms (GCM) 10K type strain sequencing project: providing services to taxonomists for standard genome sequencing and annotation.</title>
        <authorList>
            <consortium name="The Broad Institute Genomics Platform"/>
            <consortium name="The Broad Institute Genome Sequencing Center for Infectious Disease"/>
            <person name="Wu L."/>
            <person name="Ma J."/>
        </authorList>
    </citation>
    <scope>NUCLEOTIDE SEQUENCE [LARGE SCALE GENOMIC DNA]</scope>
    <source>
        <strain evidence="3">SHR3</strain>
    </source>
</reference>
<accession>A0ABW1AXB1</accession>
<protein>
    <submittedName>
        <fullName evidence="2">Fe-S cluster assembly protein SufT</fullName>
    </submittedName>
</protein>
<dbReference type="EMBL" id="JBHSOG010000102">
    <property type="protein sequence ID" value="MFC5771958.1"/>
    <property type="molecule type" value="Genomic_DNA"/>
</dbReference>
<keyword evidence="3" id="KW-1185">Reference proteome</keyword>
<dbReference type="NCBIfam" id="TIGR03406">
    <property type="entry name" value="FeS_long_SufT"/>
    <property type="match status" value="1"/>
</dbReference>
<dbReference type="SUPFAM" id="SSF117916">
    <property type="entry name" value="Fe-S cluster assembly (FSCA) domain-like"/>
    <property type="match status" value="1"/>
</dbReference>
<dbReference type="PANTHER" id="PTHR42831:SF1">
    <property type="entry name" value="FE-S PROTEIN MATURATION AUXILIARY FACTOR YITW"/>
    <property type="match status" value="1"/>
</dbReference>
<organism evidence="2 3">
    <name type="scientific">Thauera sinica</name>
    <dbReference type="NCBI Taxonomy" id="2665146"/>
    <lineage>
        <taxon>Bacteria</taxon>
        <taxon>Pseudomonadati</taxon>
        <taxon>Pseudomonadota</taxon>
        <taxon>Betaproteobacteria</taxon>
        <taxon>Rhodocyclales</taxon>
        <taxon>Zoogloeaceae</taxon>
        <taxon>Thauera</taxon>
    </lineage>
</organism>
<dbReference type="Gene3D" id="3.30.300.130">
    <property type="entry name" value="Fe-S cluster assembly (FSCA)"/>
    <property type="match status" value="1"/>
</dbReference>
<proteinExistence type="predicted"/>
<evidence type="ECO:0000259" key="1">
    <source>
        <dbReference type="Pfam" id="PF01883"/>
    </source>
</evidence>
<dbReference type="InterPro" id="IPR052339">
    <property type="entry name" value="Fe-S_Maturation_MIP18"/>
</dbReference>
<evidence type="ECO:0000313" key="3">
    <source>
        <dbReference type="Proteomes" id="UP001595974"/>
    </source>
</evidence>
<name>A0ABW1AXB1_9RHOO</name>
<dbReference type="InterPro" id="IPR034904">
    <property type="entry name" value="FSCA_dom_sf"/>
</dbReference>
<dbReference type="Proteomes" id="UP001595974">
    <property type="component" value="Unassembled WGS sequence"/>
</dbReference>
<feature type="domain" description="MIP18 family-like" evidence="1">
    <location>
        <begin position="100"/>
        <end position="175"/>
    </location>
</feature>
<dbReference type="Pfam" id="PF01883">
    <property type="entry name" value="FeS_assembly_P"/>
    <property type="match status" value="1"/>
</dbReference>
<gene>
    <name evidence="2" type="primary">sufT</name>
    <name evidence="2" type="ORF">ACFPTN_21470</name>
</gene>